<protein>
    <submittedName>
        <fullName evidence="2">Uncharacterized protein</fullName>
    </submittedName>
</protein>
<sequence length="80" mass="9148">NGTKMKSTMGRQGPTPKRSQHRDENVDLGEEYQVPQTRVATNLNPTLSPTTLVRVTSTTTNLKPYHHRARIELSLRHFNH</sequence>
<comment type="caution">
    <text evidence="2">The sequence shown here is derived from an EMBL/GenBank/DDBJ whole genome shotgun (WGS) entry which is preliminary data.</text>
</comment>
<keyword evidence="3" id="KW-1185">Reference proteome</keyword>
<evidence type="ECO:0000313" key="3">
    <source>
        <dbReference type="Proteomes" id="UP000823775"/>
    </source>
</evidence>
<evidence type="ECO:0000256" key="1">
    <source>
        <dbReference type="SAM" id="MobiDB-lite"/>
    </source>
</evidence>
<feature type="region of interest" description="Disordered" evidence="1">
    <location>
        <begin position="1"/>
        <end position="26"/>
    </location>
</feature>
<name>A0ABS8WWH5_DATST</name>
<accession>A0ABS8WWH5</accession>
<feature type="compositionally biased region" description="Polar residues" evidence="1">
    <location>
        <begin position="1"/>
        <end position="10"/>
    </location>
</feature>
<proteinExistence type="predicted"/>
<organism evidence="2 3">
    <name type="scientific">Datura stramonium</name>
    <name type="common">Jimsonweed</name>
    <name type="synonym">Common thornapple</name>
    <dbReference type="NCBI Taxonomy" id="4076"/>
    <lineage>
        <taxon>Eukaryota</taxon>
        <taxon>Viridiplantae</taxon>
        <taxon>Streptophyta</taxon>
        <taxon>Embryophyta</taxon>
        <taxon>Tracheophyta</taxon>
        <taxon>Spermatophyta</taxon>
        <taxon>Magnoliopsida</taxon>
        <taxon>eudicotyledons</taxon>
        <taxon>Gunneridae</taxon>
        <taxon>Pentapetalae</taxon>
        <taxon>asterids</taxon>
        <taxon>lamiids</taxon>
        <taxon>Solanales</taxon>
        <taxon>Solanaceae</taxon>
        <taxon>Solanoideae</taxon>
        <taxon>Datureae</taxon>
        <taxon>Datura</taxon>
    </lineage>
</organism>
<feature type="non-terminal residue" evidence="2">
    <location>
        <position position="1"/>
    </location>
</feature>
<dbReference type="EMBL" id="JACEIK010011752">
    <property type="protein sequence ID" value="MCE3215864.1"/>
    <property type="molecule type" value="Genomic_DNA"/>
</dbReference>
<reference evidence="2 3" key="1">
    <citation type="journal article" date="2021" name="BMC Genomics">
        <title>Datura genome reveals duplications of psychoactive alkaloid biosynthetic genes and high mutation rate following tissue culture.</title>
        <authorList>
            <person name="Rajewski A."/>
            <person name="Carter-House D."/>
            <person name="Stajich J."/>
            <person name="Litt A."/>
        </authorList>
    </citation>
    <scope>NUCLEOTIDE SEQUENCE [LARGE SCALE GENOMIC DNA]</scope>
    <source>
        <strain evidence="2">AR-01</strain>
    </source>
</reference>
<gene>
    <name evidence="2" type="ORF">HAX54_003826</name>
</gene>
<evidence type="ECO:0000313" key="2">
    <source>
        <dbReference type="EMBL" id="MCE3215864.1"/>
    </source>
</evidence>
<dbReference type="Proteomes" id="UP000823775">
    <property type="component" value="Unassembled WGS sequence"/>
</dbReference>